<name>A0ABR3F7E7_9AGAR</name>
<feature type="non-terminal residue" evidence="2">
    <location>
        <position position="1"/>
    </location>
</feature>
<accession>A0ABR3F7E7</accession>
<keyword evidence="3" id="KW-1185">Reference proteome</keyword>
<dbReference type="Proteomes" id="UP001465976">
    <property type="component" value="Unassembled WGS sequence"/>
</dbReference>
<gene>
    <name evidence="2" type="ORF">V5O48_010838</name>
</gene>
<evidence type="ECO:0000313" key="2">
    <source>
        <dbReference type="EMBL" id="KAL0571119.1"/>
    </source>
</evidence>
<reference evidence="2 3" key="1">
    <citation type="submission" date="2024-02" db="EMBL/GenBank/DDBJ databases">
        <title>A draft genome for the cacao thread blight pathogen Marasmius crinis-equi.</title>
        <authorList>
            <person name="Cohen S.P."/>
            <person name="Baruah I.K."/>
            <person name="Amoako-Attah I."/>
            <person name="Bukari Y."/>
            <person name="Meinhardt L.W."/>
            <person name="Bailey B.A."/>
        </authorList>
    </citation>
    <scope>NUCLEOTIDE SEQUENCE [LARGE SCALE GENOMIC DNA]</scope>
    <source>
        <strain evidence="2 3">GH-76</strain>
    </source>
</reference>
<evidence type="ECO:0000313" key="3">
    <source>
        <dbReference type="Proteomes" id="UP001465976"/>
    </source>
</evidence>
<feature type="compositionally biased region" description="Basic and acidic residues" evidence="1">
    <location>
        <begin position="95"/>
        <end position="104"/>
    </location>
</feature>
<comment type="caution">
    <text evidence="2">The sequence shown here is derived from an EMBL/GenBank/DDBJ whole genome shotgun (WGS) entry which is preliminary data.</text>
</comment>
<protein>
    <submittedName>
        <fullName evidence="2">Uncharacterized protein</fullName>
    </submittedName>
</protein>
<proteinExistence type="predicted"/>
<organism evidence="2 3">
    <name type="scientific">Marasmius crinis-equi</name>
    <dbReference type="NCBI Taxonomy" id="585013"/>
    <lineage>
        <taxon>Eukaryota</taxon>
        <taxon>Fungi</taxon>
        <taxon>Dikarya</taxon>
        <taxon>Basidiomycota</taxon>
        <taxon>Agaricomycotina</taxon>
        <taxon>Agaricomycetes</taxon>
        <taxon>Agaricomycetidae</taxon>
        <taxon>Agaricales</taxon>
        <taxon>Marasmiineae</taxon>
        <taxon>Marasmiaceae</taxon>
        <taxon>Marasmius</taxon>
    </lineage>
</organism>
<dbReference type="EMBL" id="JBAHYK010000818">
    <property type="protein sequence ID" value="KAL0571119.1"/>
    <property type="molecule type" value="Genomic_DNA"/>
</dbReference>
<evidence type="ECO:0000256" key="1">
    <source>
        <dbReference type="SAM" id="MobiDB-lite"/>
    </source>
</evidence>
<sequence>AVGSSGDVPIDPKPNERVEPVALSYCLQQQEEIPTPFALSHPIGSQASGKVPTSSWPQISDPDQDRIKVENAYTVEDSRSNSNTAIYSSPIAEMPGEKANEGKKKAPSVMGQANHALRRLPSLPEKVG</sequence>
<feature type="region of interest" description="Disordered" evidence="1">
    <location>
        <begin position="38"/>
        <end position="128"/>
    </location>
</feature>
<feature type="compositionally biased region" description="Polar residues" evidence="1">
    <location>
        <begin position="43"/>
        <end position="58"/>
    </location>
</feature>